<sequence length="239" mass="26813">MTCSKRRRVVAEQEAQEILICASVEEHFSLSSRQIAAMLGISKEMVLKTMKKYGYKSYKLLKQLARMKEDGSIKNWSCSSCSVNITKNMPHDGQSDSITCEGVGGSDGAGDAGSSDILQLTRLELEKIIISKVNSAMEQLATTVVHSLQKEIRKLNTENCNLAMEVRNLRQLLTSYPNLDPRNIDGLTDSMNDIAASEKTCYSKKHPQTLLPQKLNQNMFRSMTRQPMYQSHGMELTKK</sequence>
<organism evidence="1 2">
    <name type="scientific">Popillia japonica</name>
    <name type="common">Japanese beetle</name>
    <dbReference type="NCBI Taxonomy" id="7064"/>
    <lineage>
        <taxon>Eukaryota</taxon>
        <taxon>Metazoa</taxon>
        <taxon>Ecdysozoa</taxon>
        <taxon>Arthropoda</taxon>
        <taxon>Hexapoda</taxon>
        <taxon>Insecta</taxon>
        <taxon>Pterygota</taxon>
        <taxon>Neoptera</taxon>
        <taxon>Endopterygota</taxon>
        <taxon>Coleoptera</taxon>
        <taxon>Polyphaga</taxon>
        <taxon>Scarabaeiformia</taxon>
        <taxon>Scarabaeidae</taxon>
        <taxon>Rutelinae</taxon>
        <taxon>Popillia</taxon>
    </lineage>
</organism>
<evidence type="ECO:0000313" key="1">
    <source>
        <dbReference type="EMBL" id="KAK9702584.1"/>
    </source>
</evidence>
<name>A0AAW1JGA3_POPJA</name>
<keyword evidence="2" id="KW-1185">Reference proteome</keyword>
<dbReference type="EMBL" id="JASPKY010000389">
    <property type="protein sequence ID" value="KAK9702584.1"/>
    <property type="molecule type" value="Genomic_DNA"/>
</dbReference>
<proteinExistence type="predicted"/>
<protein>
    <submittedName>
        <fullName evidence="1">Uncharacterized protein</fullName>
    </submittedName>
</protein>
<comment type="caution">
    <text evidence="1">The sequence shown here is derived from an EMBL/GenBank/DDBJ whole genome shotgun (WGS) entry which is preliminary data.</text>
</comment>
<reference evidence="1 2" key="1">
    <citation type="journal article" date="2024" name="BMC Genomics">
        <title>De novo assembly and annotation of Popillia japonica's genome with initial clues to its potential as an invasive pest.</title>
        <authorList>
            <person name="Cucini C."/>
            <person name="Boschi S."/>
            <person name="Funari R."/>
            <person name="Cardaioli E."/>
            <person name="Iannotti N."/>
            <person name="Marturano G."/>
            <person name="Paoli F."/>
            <person name="Bruttini M."/>
            <person name="Carapelli A."/>
            <person name="Frati F."/>
            <person name="Nardi F."/>
        </authorList>
    </citation>
    <scope>NUCLEOTIDE SEQUENCE [LARGE SCALE GENOMIC DNA]</scope>
    <source>
        <strain evidence="1">DMR45628</strain>
    </source>
</reference>
<accession>A0AAW1JGA3</accession>
<dbReference type="Proteomes" id="UP001458880">
    <property type="component" value="Unassembled WGS sequence"/>
</dbReference>
<evidence type="ECO:0000313" key="2">
    <source>
        <dbReference type="Proteomes" id="UP001458880"/>
    </source>
</evidence>
<gene>
    <name evidence="1" type="ORF">QE152_g29856</name>
</gene>
<dbReference type="AlphaFoldDB" id="A0AAW1JGA3"/>